<dbReference type="Proteomes" id="UP000572817">
    <property type="component" value="Unassembled WGS sequence"/>
</dbReference>
<dbReference type="OrthoDB" id="432970at2759"/>
<dbReference type="AlphaFoldDB" id="A0A8H4J5A5"/>
<evidence type="ECO:0000313" key="1">
    <source>
        <dbReference type="EMBL" id="KAF4310255.1"/>
    </source>
</evidence>
<gene>
    <name evidence="1" type="ORF">GTA08_BOTSDO02728</name>
    <name evidence="2" type="ORF">GTA08_BOTSDO12432</name>
</gene>
<dbReference type="EMBL" id="WWBZ02000016">
    <property type="protein sequence ID" value="KAF4310255.1"/>
    <property type="molecule type" value="Genomic_DNA"/>
</dbReference>
<evidence type="ECO:0000313" key="3">
    <source>
        <dbReference type="Proteomes" id="UP000572817"/>
    </source>
</evidence>
<proteinExistence type="predicted"/>
<comment type="caution">
    <text evidence="2">The sequence shown here is derived from an EMBL/GenBank/DDBJ whole genome shotgun (WGS) entry which is preliminary data.</text>
</comment>
<reference evidence="2 3" key="1">
    <citation type="submission" date="2020-04" db="EMBL/GenBank/DDBJ databases">
        <title>Genome Assembly and Annotation of Botryosphaeria dothidea sdau 11-99, a Latent Pathogen of Apple Fruit Ring Rot in China.</title>
        <authorList>
            <person name="Yu C."/>
            <person name="Diao Y."/>
            <person name="Lu Q."/>
            <person name="Zhao J."/>
            <person name="Cui S."/>
            <person name="Peng C."/>
            <person name="He B."/>
            <person name="Liu H."/>
        </authorList>
    </citation>
    <scope>NUCLEOTIDE SEQUENCE [LARGE SCALE GENOMIC DNA]</scope>
    <source>
        <strain evidence="2">Sdau11-99</strain>
        <strain evidence="3">sdau11-99</strain>
    </source>
</reference>
<dbReference type="EMBL" id="WWBZ02000007">
    <property type="protein sequence ID" value="KAF4312338.1"/>
    <property type="molecule type" value="Genomic_DNA"/>
</dbReference>
<accession>A0A8H4J5A5</accession>
<evidence type="ECO:0000313" key="2">
    <source>
        <dbReference type="EMBL" id="KAF4312338.1"/>
    </source>
</evidence>
<organism evidence="2 3">
    <name type="scientific">Botryosphaeria dothidea</name>
    <dbReference type="NCBI Taxonomy" id="55169"/>
    <lineage>
        <taxon>Eukaryota</taxon>
        <taxon>Fungi</taxon>
        <taxon>Dikarya</taxon>
        <taxon>Ascomycota</taxon>
        <taxon>Pezizomycotina</taxon>
        <taxon>Dothideomycetes</taxon>
        <taxon>Dothideomycetes incertae sedis</taxon>
        <taxon>Botryosphaeriales</taxon>
        <taxon>Botryosphaeriaceae</taxon>
        <taxon>Botryosphaeria</taxon>
    </lineage>
</organism>
<keyword evidence="3" id="KW-1185">Reference proteome</keyword>
<name>A0A8H4J5A5_9PEZI</name>
<protein>
    <submittedName>
        <fullName evidence="2">Uncharacterized protein</fullName>
    </submittedName>
</protein>
<sequence length="1000" mass="110052">MFFPAYVDLAGAFFYPLDLAHHLPPDLPANALCLGGPPWSLYYHQFLDARGFDLLQLHAKRRTETSACLEEWHQSPYGKPLRICDSVTLAKVREVWTSYATASSGQSKAEFERARQAKEARGGNASVITAARSAPPFTLDASALFQQYWDTGTTDASDAAPIANPMSSRQMDNLSLHYGTDPILGFHLATACAPLVDSSPLNPTQTDVHGLKPAVKASRQQFEAWCSAFRSRSRQLTLRFFVGEALTLCHALQQNLTAADDAAHWYRAPYRPDPLILDSHDCTSAQAPLTFNVVDTSNLIDHFGSINLLVAAAPLLDNGLAANLVTESLLRRYDSNQPPMDCLLCGNFNALSIVLGLFPVQHGTNTSSTSPLYESILTVFSSDFGKDTATQLHSRLTWKNHIPADTLGNVILHCSEEDLARLLYQTYLTMFEGEDSNVLTAKRNARHVRNISMPYYTRASYVAFLRFVKARVESDWSKVFAMLLNFIDNDTNLMLGRNFLQELRVQMHLFVPRSKLRVFSEVPREQLGTPPLNCHVVTPTEQSTFAAIHLTFGTEKCSGVRNTGSFTLDIQQDSRGWNGDSALWISFLAPTALLLVEPQNASVQCTLQPTPYTIKSFGSRLDEDLILFESSLGDSDHFFITRCRLNMVAPPSVLPELGFGRYGDVSEQNEVHVNVSANFEAGTTQLSNLTGRLDLISDDLKAELSSGAVVDTIQVSACIIAVKIGTYQARFDIHYPVPVLKSQNKIRVARKSSYIEEIVPAASPSMKHYFPDFIHPSFPDSTSPWLARHLTSMWSVRERQLRESSLGSTPNNPEVRIALKDSVLTILSHFARAATTTITPLFALANPAGGGVHILILASALRLDLSHQRVVLDAACVPLTPQMVLAAAQVLQRLQSHPRHPLCQVDVDARELRAWKALLPVLAERARTWSHGADCAYNSSGIPVSLEDGTSPLCACGAVVFPEGFFREGDLEECFEGLRGWGGACGCGADFFESDCRGAG</sequence>